<reference evidence="5" key="1">
    <citation type="journal article" date="2014" name="Proc. Natl. Acad. Sci. U.S.A.">
        <title>Extensive sampling of basidiomycete genomes demonstrates inadequacy of the white-rot/brown-rot paradigm for wood decay fungi.</title>
        <authorList>
            <person name="Riley R."/>
            <person name="Salamov A.A."/>
            <person name="Brown D.W."/>
            <person name="Nagy L.G."/>
            <person name="Floudas D."/>
            <person name="Held B.W."/>
            <person name="Levasseur A."/>
            <person name="Lombard V."/>
            <person name="Morin E."/>
            <person name="Otillar R."/>
            <person name="Lindquist E.A."/>
            <person name="Sun H."/>
            <person name="LaButti K.M."/>
            <person name="Schmutz J."/>
            <person name="Jabbour D."/>
            <person name="Luo H."/>
            <person name="Baker S.E."/>
            <person name="Pisabarro A.G."/>
            <person name="Walton J.D."/>
            <person name="Blanchette R.A."/>
            <person name="Henrissat B."/>
            <person name="Martin F."/>
            <person name="Cullen D."/>
            <person name="Hibbett D.S."/>
            <person name="Grigoriev I.V."/>
        </authorList>
    </citation>
    <scope>NUCLEOTIDE SEQUENCE [LARGE SCALE GENOMIC DNA]</scope>
    <source>
        <strain evidence="5">FD-172 SS1</strain>
    </source>
</reference>
<name>A0A067LT18_BOTB1</name>
<dbReference type="HOGENOM" id="CLU_002833_6_1_1"/>
<dbReference type="PANTHER" id="PTHR11177">
    <property type="entry name" value="CHITINASE"/>
    <property type="match status" value="1"/>
</dbReference>
<proteinExistence type="predicted"/>
<dbReference type="InParanoid" id="A0A067LT18"/>
<dbReference type="AlphaFoldDB" id="A0A067LT18"/>
<feature type="signal peptide" evidence="2">
    <location>
        <begin position="1"/>
        <end position="19"/>
    </location>
</feature>
<dbReference type="OrthoDB" id="73875at2759"/>
<accession>A0A067LT18</accession>
<evidence type="ECO:0000256" key="1">
    <source>
        <dbReference type="SAM" id="MobiDB-lite"/>
    </source>
</evidence>
<dbReference type="SMART" id="SM00636">
    <property type="entry name" value="Glyco_18"/>
    <property type="match status" value="1"/>
</dbReference>
<dbReference type="InterPro" id="IPR017853">
    <property type="entry name" value="GH"/>
</dbReference>
<dbReference type="EMBL" id="KL198137">
    <property type="protein sequence ID" value="KDQ06413.1"/>
    <property type="molecule type" value="Genomic_DNA"/>
</dbReference>
<dbReference type="Pfam" id="PF00704">
    <property type="entry name" value="Glyco_hydro_18"/>
    <property type="match status" value="1"/>
</dbReference>
<dbReference type="InterPro" id="IPR011583">
    <property type="entry name" value="Chitinase_II/V-like_cat"/>
</dbReference>
<dbReference type="InterPro" id="IPR050314">
    <property type="entry name" value="Glycosyl_Hydrlase_18"/>
</dbReference>
<dbReference type="GO" id="GO:0006032">
    <property type="term" value="P:chitin catabolic process"/>
    <property type="evidence" value="ECO:0007669"/>
    <property type="project" value="TreeGrafter"/>
</dbReference>
<evidence type="ECO:0000313" key="5">
    <source>
        <dbReference type="Proteomes" id="UP000027195"/>
    </source>
</evidence>
<dbReference type="PROSITE" id="PS51910">
    <property type="entry name" value="GH18_2"/>
    <property type="match status" value="1"/>
</dbReference>
<feature type="domain" description="GH18" evidence="3">
    <location>
        <begin position="63"/>
        <end position="449"/>
    </location>
</feature>
<protein>
    <submittedName>
        <fullName evidence="4">Glycoside hydrolase family 18 protein</fullName>
    </submittedName>
</protein>
<dbReference type="SUPFAM" id="SSF51445">
    <property type="entry name" value="(Trans)glycosidases"/>
    <property type="match status" value="1"/>
</dbReference>
<dbReference type="GO" id="GO:0005975">
    <property type="term" value="P:carbohydrate metabolic process"/>
    <property type="evidence" value="ECO:0007669"/>
    <property type="project" value="InterPro"/>
</dbReference>
<dbReference type="GO" id="GO:0004568">
    <property type="term" value="F:chitinase activity"/>
    <property type="evidence" value="ECO:0007669"/>
    <property type="project" value="TreeGrafter"/>
</dbReference>
<feature type="chain" id="PRO_5001640716" evidence="2">
    <location>
        <begin position="20"/>
        <end position="476"/>
    </location>
</feature>
<dbReference type="Proteomes" id="UP000027195">
    <property type="component" value="Unassembled WGS sequence"/>
</dbReference>
<keyword evidence="5" id="KW-1185">Reference proteome</keyword>
<organism evidence="4 5">
    <name type="scientific">Botryobasidium botryosum (strain FD-172 SS1)</name>
    <dbReference type="NCBI Taxonomy" id="930990"/>
    <lineage>
        <taxon>Eukaryota</taxon>
        <taxon>Fungi</taxon>
        <taxon>Dikarya</taxon>
        <taxon>Basidiomycota</taxon>
        <taxon>Agaricomycotina</taxon>
        <taxon>Agaricomycetes</taxon>
        <taxon>Cantharellales</taxon>
        <taxon>Botryobasidiaceae</taxon>
        <taxon>Botryobasidium</taxon>
    </lineage>
</organism>
<sequence>MRCSNLALAALLSLSSAHASFLPSLLHHRNSGVHSGVSRRSIPHPAKRHSARGASTSSNGTNYVASTWYAGWHATDFPIEYISWEKYTSVTYAFAVTTADEAMVSLEGPDATLLPQFVTMAHQNNVSAGLSIGGWGGSLYFSNAVATATNRTAFVKAVTNLVSNYSLDAIDFDWEYPGHQGIGCNAISPNDTSNFLAFLQELRPALPPKFTLSAAVATTPFANSTGLPSADVSAFSKVLDYVAIMNYDVWGPFSPTVGPNAPLNDTCAPPAAQAGSAVSAVKAWTAAGFPASQIVLGVASYGHSYKVPSSAALSPSASGGAQTLVDNAQFDNKTVPAGDAWDAAGPDVCGVNQTFSGDVDFWGMISGGYLGEDGKALSGIQYKFDTCSQTPFVYNATSEIMVAYDDATSFAAKGQFIQSTGLRGFAMWEAGGDYDDILLDSIRTSLGMPTPPSSGSCDETDINIGVGVGVGVGVSA</sequence>
<dbReference type="PANTHER" id="PTHR11177:SF317">
    <property type="entry name" value="CHITINASE 12-RELATED"/>
    <property type="match status" value="1"/>
</dbReference>
<dbReference type="GO" id="GO:0008061">
    <property type="term" value="F:chitin binding"/>
    <property type="evidence" value="ECO:0007669"/>
    <property type="project" value="InterPro"/>
</dbReference>
<dbReference type="GO" id="GO:0005576">
    <property type="term" value="C:extracellular region"/>
    <property type="evidence" value="ECO:0007669"/>
    <property type="project" value="TreeGrafter"/>
</dbReference>
<evidence type="ECO:0000259" key="3">
    <source>
        <dbReference type="PROSITE" id="PS51910"/>
    </source>
</evidence>
<evidence type="ECO:0000256" key="2">
    <source>
        <dbReference type="SAM" id="SignalP"/>
    </source>
</evidence>
<feature type="compositionally biased region" description="Basic residues" evidence="1">
    <location>
        <begin position="41"/>
        <end position="51"/>
    </location>
</feature>
<gene>
    <name evidence="4" type="ORF">BOTBODRAFT_141083</name>
</gene>
<feature type="region of interest" description="Disordered" evidence="1">
    <location>
        <begin position="33"/>
        <end position="58"/>
    </location>
</feature>
<keyword evidence="2" id="KW-0732">Signal</keyword>
<dbReference type="Gene3D" id="3.20.20.80">
    <property type="entry name" value="Glycosidases"/>
    <property type="match status" value="2"/>
</dbReference>
<evidence type="ECO:0000313" key="4">
    <source>
        <dbReference type="EMBL" id="KDQ06413.1"/>
    </source>
</evidence>
<dbReference type="STRING" id="930990.A0A067LT18"/>
<dbReference type="InterPro" id="IPR001223">
    <property type="entry name" value="Glyco_hydro18_cat"/>
</dbReference>
<keyword evidence="4" id="KW-0378">Hydrolase</keyword>